<evidence type="ECO:0000313" key="2">
    <source>
        <dbReference type="Proteomes" id="UP000244005"/>
    </source>
</evidence>
<proteinExistence type="predicted"/>
<gene>
    <name evidence="1" type="ORF">MARPO_0054s0115</name>
</gene>
<dbReference type="AlphaFoldDB" id="A0A2R6WVY9"/>
<organism evidence="1 2">
    <name type="scientific">Marchantia polymorpha</name>
    <name type="common">Common liverwort</name>
    <name type="synonym">Marchantia aquatica</name>
    <dbReference type="NCBI Taxonomy" id="3197"/>
    <lineage>
        <taxon>Eukaryota</taxon>
        <taxon>Viridiplantae</taxon>
        <taxon>Streptophyta</taxon>
        <taxon>Embryophyta</taxon>
        <taxon>Marchantiophyta</taxon>
        <taxon>Marchantiopsida</taxon>
        <taxon>Marchantiidae</taxon>
        <taxon>Marchantiales</taxon>
        <taxon>Marchantiaceae</taxon>
        <taxon>Marchantia</taxon>
    </lineage>
</organism>
<dbReference type="Proteomes" id="UP000244005">
    <property type="component" value="Unassembled WGS sequence"/>
</dbReference>
<evidence type="ECO:0000313" key="1">
    <source>
        <dbReference type="EMBL" id="PTQ38013.1"/>
    </source>
</evidence>
<sequence>MERLRRESCWMLEVVPGRHYSSFDRVPGVMAVFFNCRSVVCRIHGISRKYSTWNNCHDCTNVSSCCIVHWKRCRWKQFRAEGSPGVLMGCGSVWQFDAYAEQGDLGIAPS</sequence>
<accession>A0A2R6WVY9</accession>
<dbReference type="Gramene" id="Mp4g16500.1">
    <property type="protein sequence ID" value="Mp4g16500.1.cds1"/>
    <property type="gene ID" value="Mp4g16500"/>
</dbReference>
<dbReference type="EMBL" id="KZ772726">
    <property type="protein sequence ID" value="PTQ38013.1"/>
    <property type="molecule type" value="Genomic_DNA"/>
</dbReference>
<reference evidence="2" key="1">
    <citation type="journal article" date="2017" name="Cell">
        <title>Insights into land plant evolution garnered from the Marchantia polymorpha genome.</title>
        <authorList>
            <person name="Bowman J.L."/>
            <person name="Kohchi T."/>
            <person name="Yamato K.T."/>
            <person name="Jenkins J."/>
            <person name="Shu S."/>
            <person name="Ishizaki K."/>
            <person name="Yamaoka S."/>
            <person name="Nishihama R."/>
            <person name="Nakamura Y."/>
            <person name="Berger F."/>
            <person name="Adam C."/>
            <person name="Aki S.S."/>
            <person name="Althoff F."/>
            <person name="Araki T."/>
            <person name="Arteaga-Vazquez M.A."/>
            <person name="Balasubrmanian S."/>
            <person name="Barry K."/>
            <person name="Bauer D."/>
            <person name="Boehm C.R."/>
            <person name="Briginshaw L."/>
            <person name="Caballero-Perez J."/>
            <person name="Catarino B."/>
            <person name="Chen F."/>
            <person name="Chiyoda S."/>
            <person name="Chovatia M."/>
            <person name="Davies K.M."/>
            <person name="Delmans M."/>
            <person name="Demura T."/>
            <person name="Dierschke T."/>
            <person name="Dolan L."/>
            <person name="Dorantes-Acosta A.E."/>
            <person name="Eklund D.M."/>
            <person name="Florent S.N."/>
            <person name="Flores-Sandoval E."/>
            <person name="Fujiyama A."/>
            <person name="Fukuzawa H."/>
            <person name="Galik B."/>
            <person name="Grimanelli D."/>
            <person name="Grimwood J."/>
            <person name="Grossniklaus U."/>
            <person name="Hamada T."/>
            <person name="Haseloff J."/>
            <person name="Hetherington A.J."/>
            <person name="Higo A."/>
            <person name="Hirakawa Y."/>
            <person name="Hundley H.N."/>
            <person name="Ikeda Y."/>
            <person name="Inoue K."/>
            <person name="Inoue S.I."/>
            <person name="Ishida S."/>
            <person name="Jia Q."/>
            <person name="Kakita M."/>
            <person name="Kanazawa T."/>
            <person name="Kawai Y."/>
            <person name="Kawashima T."/>
            <person name="Kennedy M."/>
            <person name="Kinose K."/>
            <person name="Kinoshita T."/>
            <person name="Kohara Y."/>
            <person name="Koide E."/>
            <person name="Komatsu K."/>
            <person name="Kopischke S."/>
            <person name="Kubo M."/>
            <person name="Kyozuka J."/>
            <person name="Lagercrantz U."/>
            <person name="Lin S.S."/>
            <person name="Lindquist E."/>
            <person name="Lipzen A.M."/>
            <person name="Lu C.W."/>
            <person name="De Luna E."/>
            <person name="Martienssen R.A."/>
            <person name="Minamino N."/>
            <person name="Mizutani M."/>
            <person name="Mizutani M."/>
            <person name="Mochizuki N."/>
            <person name="Monte I."/>
            <person name="Mosher R."/>
            <person name="Nagasaki H."/>
            <person name="Nakagami H."/>
            <person name="Naramoto S."/>
            <person name="Nishitani K."/>
            <person name="Ohtani M."/>
            <person name="Okamoto T."/>
            <person name="Okumura M."/>
            <person name="Phillips J."/>
            <person name="Pollak B."/>
            <person name="Reinders A."/>
            <person name="Rovekamp M."/>
            <person name="Sano R."/>
            <person name="Sawa S."/>
            <person name="Schmid M.W."/>
            <person name="Shirakawa M."/>
            <person name="Solano R."/>
            <person name="Spunde A."/>
            <person name="Suetsugu N."/>
            <person name="Sugano S."/>
            <person name="Sugiyama A."/>
            <person name="Sun R."/>
            <person name="Suzuki Y."/>
            <person name="Takenaka M."/>
            <person name="Takezawa D."/>
            <person name="Tomogane H."/>
            <person name="Tsuzuki M."/>
            <person name="Ueda T."/>
            <person name="Umeda M."/>
            <person name="Ward J.M."/>
            <person name="Watanabe Y."/>
            <person name="Yazaki K."/>
            <person name="Yokoyama R."/>
            <person name="Yoshitake Y."/>
            <person name="Yotsui I."/>
            <person name="Zachgo S."/>
            <person name="Schmutz J."/>
        </authorList>
    </citation>
    <scope>NUCLEOTIDE SEQUENCE [LARGE SCALE GENOMIC DNA]</scope>
    <source>
        <strain evidence="2">Tak-1</strain>
    </source>
</reference>
<keyword evidence="2" id="KW-1185">Reference proteome</keyword>
<protein>
    <submittedName>
        <fullName evidence="1">Uncharacterized protein</fullName>
    </submittedName>
</protein>
<name>A0A2R6WVY9_MARPO</name>